<dbReference type="EMBL" id="JANQDX010000018">
    <property type="protein sequence ID" value="KAL0906128.1"/>
    <property type="molecule type" value="Genomic_DNA"/>
</dbReference>
<keyword evidence="2" id="KW-1185">Reference proteome</keyword>
<reference evidence="1 2" key="1">
    <citation type="journal article" date="2024" name="Plant Biotechnol. J.">
        <title>Dendrobium thyrsiflorum genome and its molecular insights into genes involved in important horticultural traits.</title>
        <authorList>
            <person name="Chen B."/>
            <person name="Wang J.Y."/>
            <person name="Zheng P.J."/>
            <person name="Li K.L."/>
            <person name="Liang Y.M."/>
            <person name="Chen X.F."/>
            <person name="Zhang C."/>
            <person name="Zhao X."/>
            <person name="He X."/>
            <person name="Zhang G.Q."/>
            <person name="Liu Z.J."/>
            <person name="Xu Q."/>
        </authorList>
    </citation>
    <scope>NUCLEOTIDE SEQUENCE [LARGE SCALE GENOMIC DNA]</scope>
    <source>
        <strain evidence="1">GZMU011</strain>
    </source>
</reference>
<protein>
    <submittedName>
        <fullName evidence="1">Uncharacterized protein</fullName>
    </submittedName>
</protein>
<dbReference type="AlphaFoldDB" id="A0ABD0U2B2"/>
<accession>A0ABD0U2B2</accession>
<evidence type="ECO:0000313" key="2">
    <source>
        <dbReference type="Proteomes" id="UP001552299"/>
    </source>
</evidence>
<name>A0ABD0U2B2_DENTH</name>
<sequence>MADPNLNHVFVFDDQGLVDVLHSPFSDINFGNDHTVEEYMDQILFSLATAIDQRRPPVQWQLSHRPPVTSFLDFWTSPVACPGISASPTAVQKKVCCCPRPPACCPVIPTGVRCCPAPLEATITA</sequence>
<proteinExistence type="predicted"/>
<gene>
    <name evidence="1" type="ORF">M5K25_024594</name>
</gene>
<evidence type="ECO:0000313" key="1">
    <source>
        <dbReference type="EMBL" id="KAL0906128.1"/>
    </source>
</evidence>
<comment type="caution">
    <text evidence="1">The sequence shown here is derived from an EMBL/GenBank/DDBJ whole genome shotgun (WGS) entry which is preliminary data.</text>
</comment>
<organism evidence="1 2">
    <name type="scientific">Dendrobium thyrsiflorum</name>
    <name type="common">Pinecone-like raceme dendrobium</name>
    <name type="synonym">Orchid</name>
    <dbReference type="NCBI Taxonomy" id="117978"/>
    <lineage>
        <taxon>Eukaryota</taxon>
        <taxon>Viridiplantae</taxon>
        <taxon>Streptophyta</taxon>
        <taxon>Embryophyta</taxon>
        <taxon>Tracheophyta</taxon>
        <taxon>Spermatophyta</taxon>
        <taxon>Magnoliopsida</taxon>
        <taxon>Liliopsida</taxon>
        <taxon>Asparagales</taxon>
        <taxon>Orchidaceae</taxon>
        <taxon>Epidendroideae</taxon>
        <taxon>Malaxideae</taxon>
        <taxon>Dendrobiinae</taxon>
        <taxon>Dendrobium</taxon>
    </lineage>
</organism>
<dbReference type="Proteomes" id="UP001552299">
    <property type="component" value="Unassembled WGS sequence"/>
</dbReference>